<protein>
    <submittedName>
        <fullName evidence="1">Uncharacterized protein</fullName>
    </submittedName>
</protein>
<evidence type="ECO:0000313" key="1">
    <source>
        <dbReference type="EMBL" id="CAI5765297.1"/>
    </source>
</evidence>
<sequence length="182" mass="20946">MARQEETSLIQPLHRKPQSTLEIVVNRTIWAKCMDITFHTQAHIAMAEQEEQAIGAGERFKGEQQVQESASEYITELRAIAYCQFADIEERLLERIISGVRDSHLRHKLLAKDDIMMMEAVNIATAFEKDNAHEAAHSPHTKRRTHCIQRDRLYSVDSHNEYVHQALDRSDQHDRSQATSAS</sequence>
<proteinExistence type="predicted"/>
<organism evidence="1 2">
    <name type="scientific">Podarcis lilfordi</name>
    <name type="common">Lilford's wall lizard</name>
    <dbReference type="NCBI Taxonomy" id="74358"/>
    <lineage>
        <taxon>Eukaryota</taxon>
        <taxon>Metazoa</taxon>
        <taxon>Chordata</taxon>
        <taxon>Craniata</taxon>
        <taxon>Vertebrata</taxon>
        <taxon>Euteleostomi</taxon>
        <taxon>Lepidosauria</taxon>
        <taxon>Squamata</taxon>
        <taxon>Bifurcata</taxon>
        <taxon>Unidentata</taxon>
        <taxon>Episquamata</taxon>
        <taxon>Laterata</taxon>
        <taxon>Lacertibaenia</taxon>
        <taxon>Lacertidae</taxon>
        <taxon>Podarcis</taxon>
    </lineage>
</organism>
<dbReference type="Proteomes" id="UP001178461">
    <property type="component" value="Chromosome 2"/>
</dbReference>
<accession>A0AA35JUF7</accession>
<dbReference type="EMBL" id="OX395127">
    <property type="protein sequence ID" value="CAI5765297.1"/>
    <property type="molecule type" value="Genomic_DNA"/>
</dbReference>
<dbReference type="AlphaFoldDB" id="A0AA35JUF7"/>
<reference evidence="1" key="1">
    <citation type="submission" date="2022-12" db="EMBL/GenBank/DDBJ databases">
        <authorList>
            <person name="Alioto T."/>
            <person name="Alioto T."/>
            <person name="Gomez Garrido J."/>
        </authorList>
    </citation>
    <scope>NUCLEOTIDE SEQUENCE</scope>
</reference>
<gene>
    <name evidence="1" type="ORF">PODLI_1B018378</name>
</gene>
<evidence type="ECO:0000313" key="2">
    <source>
        <dbReference type="Proteomes" id="UP001178461"/>
    </source>
</evidence>
<name>A0AA35JUF7_9SAUR</name>
<keyword evidence="2" id="KW-1185">Reference proteome</keyword>